<keyword evidence="10" id="KW-0511">Multifunctional enzyme</keyword>
<comment type="similarity">
    <text evidence="1">In the C-terminal section; belongs to the transpeptidase family.</text>
</comment>
<dbReference type="InterPro" id="IPR036950">
    <property type="entry name" value="PBP_transglycosylase"/>
</dbReference>
<keyword evidence="15" id="KW-0812">Transmembrane</keyword>
<keyword evidence="9" id="KW-0573">Peptidoglycan synthesis</keyword>
<dbReference type="InterPro" id="IPR023346">
    <property type="entry name" value="Lysozyme-like_dom_sf"/>
</dbReference>
<keyword evidence="3 18" id="KW-0121">Carboxypeptidase</keyword>
<organism evidence="18 19">
    <name type="scientific">Phytomonospora endophytica</name>
    <dbReference type="NCBI Taxonomy" id="714109"/>
    <lineage>
        <taxon>Bacteria</taxon>
        <taxon>Bacillati</taxon>
        <taxon>Actinomycetota</taxon>
        <taxon>Actinomycetes</taxon>
        <taxon>Micromonosporales</taxon>
        <taxon>Micromonosporaceae</taxon>
        <taxon>Phytomonospora</taxon>
    </lineage>
</organism>
<evidence type="ECO:0000256" key="5">
    <source>
        <dbReference type="ARBA" id="ARBA00022676"/>
    </source>
</evidence>
<dbReference type="GO" id="GO:0006508">
    <property type="term" value="P:proteolysis"/>
    <property type="evidence" value="ECO:0007669"/>
    <property type="project" value="UniProtKB-KW"/>
</dbReference>
<dbReference type="Gene3D" id="1.10.3810.10">
    <property type="entry name" value="Biosynthetic peptidoglycan transglycosylase-like"/>
    <property type="match status" value="1"/>
</dbReference>
<dbReference type="GO" id="GO:0008658">
    <property type="term" value="F:penicillin binding"/>
    <property type="evidence" value="ECO:0007669"/>
    <property type="project" value="InterPro"/>
</dbReference>
<evidence type="ECO:0000256" key="4">
    <source>
        <dbReference type="ARBA" id="ARBA00022670"/>
    </source>
</evidence>
<dbReference type="Proteomes" id="UP000548476">
    <property type="component" value="Unassembled WGS sequence"/>
</dbReference>
<evidence type="ECO:0000256" key="10">
    <source>
        <dbReference type="ARBA" id="ARBA00023268"/>
    </source>
</evidence>
<evidence type="ECO:0000256" key="12">
    <source>
        <dbReference type="ARBA" id="ARBA00034000"/>
    </source>
</evidence>
<comment type="caution">
    <text evidence="18">The sequence shown here is derived from an EMBL/GenBank/DDBJ whole genome shotgun (WGS) entry which is preliminary data.</text>
</comment>
<reference evidence="18 19" key="1">
    <citation type="submission" date="2020-08" db="EMBL/GenBank/DDBJ databases">
        <title>Genomic Encyclopedia of Type Strains, Phase IV (KMG-IV): sequencing the most valuable type-strain genomes for metagenomic binning, comparative biology and taxonomic classification.</title>
        <authorList>
            <person name="Goeker M."/>
        </authorList>
    </citation>
    <scope>NUCLEOTIDE SEQUENCE [LARGE SCALE GENOMIC DNA]</scope>
    <source>
        <strain evidence="18 19">YIM 65646</strain>
    </source>
</reference>
<dbReference type="Gene3D" id="3.40.710.10">
    <property type="entry name" value="DD-peptidase/beta-lactamase superfamily"/>
    <property type="match status" value="1"/>
</dbReference>
<dbReference type="InterPro" id="IPR001264">
    <property type="entry name" value="Glyco_trans_51"/>
</dbReference>
<dbReference type="PANTHER" id="PTHR32282">
    <property type="entry name" value="BINDING PROTEIN TRANSPEPTIDASE, PUTATIVE-RELATED"/>
    <property type="match status" value="1"/>
</dbReference>
<feature type="domain" description="Penicillin-binding protein transpeptidase" evidence="16">
    <location>
        <begin position="368"/>
        <end position="661"/>
    </location>
</feature>
<evidence type="ECO:0000256" key="6">
    <source>
        <dbReference type="ARBA" id="ARBA00022679"/>
    </source>
</evidence>
<dbReference type="InterPro" id="IPR012338">
    <property type="entry name" value="Beta-lactam/transpept-like"/>
</dbReference>
<keyword evidence="6" id="KW-0808">Transferase</keyword>
<accession>A0A841G065</accession>
<evidence type="ECO:0000256" key="15">
    <source>
        <dbReference type="SAM" id="Phobius"/>
    </source>
</evidence>
<proteinExistence type="inferred from homology"/>
<dbReference type="GO" id="GO:0008360">
    <property type="term" value="P:regulation of cell shape"/>
    <property type="evidence" value="ECO:0007669"/>
    <property type="project" value="UniProtKB-KW"/>
</dbReference>
<evidence type="ECO:0000256" key="3">
    <source>
        <dbReference type="ARBA" id="ARBA00022645"/>
    </source>
</evidence>
<dbReference type="PANTHER" id="PTHR32282:SF33">
    <property type="entry name" value="PEPTIDOGLYCAN GLYCOSYLTRANSFERASE"/>
    <property type="match status" value="1"/>
</dbReference>
<dbReference type="GO" id="GO:0009002">
    <property type="term" value="F:serine-type D-Ala-D-Ala carboxypeptidase activity"/>
    <property type="evidence" value="ECO:0007669"/>
    <property type="project" value="UniProtKB-EC"/>
</dbReference>
<dbReference type="GO" id="GO:0071555">
    <property type="term" value="P:cell wall organization"/>
    <property type="evidence" value="ECO:0007669"/>
    <property type="project" value="UniProtKB-KW"/>
</dbReference>
<evidence type="ECO:0000256" key="9">
    <source>
        <dbReference type="ARBA" id="ARBA00022984"/>
    </source>
</evidence>
<evidence type="ECO:0000256" key="7">
    <source>
        <dbReference type="ARBA" id="ARBA00022801"/>
    </source>
</evidence>
<sequence>MTLEGIRQGARGAALGLRSLVRVGVIAGLLVAVMLFPLVALGGLTVKSSVDDLQNVSESLAMDPPPQTTYVYANDGKTLLSMFYDEFRRYVPLSDIAPVMQQAIVSSEDSRFWVHNGVDLKGIVRAMTANHSAGEVSQGASTLTMQYVRGALKQSAKSDEEVFAATDRTSERKIREMRLAVQIEEELTKDEILERYLNQVYFGHNAYGIYAAAYIYYSKSPRDLTLPEAAMLAGLVQAPSSYDPAVTDKSAATNRRNYVIDQMVELGYVPAAEAEVIKAEKIKLKLRNPVNSCMIPKKKDKGYGFFCDYVRHWWRGQKAFGETPRERETNLRQGGYTVITSLDPDTQEAAQKEVDKSERKTSQFAIGVTSVEPGTGRVTAMATNRRFSLDQSKNLDHSNPVARADGVKGNYPNTVNPLMGGGDLAGYQAGSTFKMFTMLAALDSGMKLNHTIQSPNRVVTKYPVASGPASCGGLWCPSNASKGMAGSRTMWSGFGMSVNTYFAQLIQQVGADKVVKMAERLGLRWRSSTDKYFADPARSSGWGSFTLGVADTTPLEMANAYATVAADGIYCKATPVLKIIDSQGRELDAGSPKCHRELDKQVARAATDAARCVTGYGASKGGCGPWSTAPSVYPKVGSPVAGKTGTTDETRAAWFVGFTPYLAAASFIADPDNPFHAVGDGNSMKPIDTASAVLKQNADDRPPKKFKKPNRWISYGRGLAS</sequence>
<evidence type="ECO:0000256" key="1">
    <source>
        <dbReference type="ARBA" id="ARBA00007090"/>
    </source>
</evidence>
<dbReference type="Pfam" id="PF00905">
    <property type="entry name" value="Transpeptidase"/>
    <property type="match status" value="1"/>
</dbReference>
<dbReference type="Pfam" id="PF00912">
    <property type="entry name" value="Transgly"/>
    <property type="match status" value="1"/>
</dbReference>
<dbReference type="GO" id="GO:0030288">
    <property type="term" value="C:outer membrane-bounded periplasmic space"/>
    <property type="evidence" value="ECO:0007669"/>
    <property type="project" value="TreeGrafter"/>
</dbReference>
<feature type="region of interest" description="Disordered" evidence="14">
    <location>
        <begin position="695"/>
        <end position="721"/>
    </location>
</feature>
<name>A0A841G065_9ACTN</name>
<evidence type="ECO:0000259" key="16">
    <source>
        <dbReference type="Pfam" id="PF00905"/>
    </source>
</evidence>
<dbReference type="EMBL" id="JACHGT010000015">
    <property type="protein sequence ID" value="MBB6038079.1"/>
    <property type="molecule type" value="Genomic_DNA"/>
</dbReference>
<comment type="similarity">
    <text evidence="2">In the N-terminal section; belongs to the glycosyltransferase 51 family.</text>
</comment>
<evidence type="ECO:0000256" key="2">
    <source>
        <dbReference type="ARBA" id="ARBA00007739"/>
    </source>
</evidence>
<evidence type="ECO:0000256" key="8">
    <source>
        <dbReference type="ARBA" id="ARBA00022960"/>
    </source>
</evidence>
<dbReference type="InterPro" id="IPR001460">
    <property type="entry name" value="PCN-bd_Tpept"/>
</dbReference>
<keyword evidence="8" id="KW-0133">Cell shape</keyword>
<keyword evidence="19" id="KW-1185">Reference proteome</keyword>
<evidence type="ECO:0000313" key="19">
    <source>
        <dbReference type="Proteomes" id="UP000548476"/>
    </source>
</evidence>
<comment type="catalytic activity">
    <reaction evidence="13">
        <text>[GlcNAc-(1-&gt;4)-Mur2Ac(oyl-L-Ala-gamma-D-Glu-L-Lys-D-Ala-D-Ala)](n)-di-trans,octa-cis-undecaprenyl diphosphate + beta-D-GlcNAc-(1-&gt;4)-Mur2Ac(oyl-L-Ala-gamma-D-Glu-L-Lys-D-Ala-D-Ala)-di-trans,octa-cis-undecaprenyl diphosphate = [GlcNAc-(1-&gt;4)-Mur2Ac(oyl-L-Ala-gamma-D-Glu-L-Lys-D-Ala-D-Ala)](n+1)-di-trans,octa-cis-undecaprenyl diphosphate + di-trans,octa-cis-undecaprenyl diphosphate + H(+)</text>
        <dbReference type="Rhea" id="RHEA:23708"/>
        <dbReference type="Rhea" id="RHEA-COMP:9602"/>
        <dbReference type="Rhea" id="RHEA-COMP:9603"/>
        <dbReference type="ChEBI" id="CHEBI:15378"/>
        <dbReference type="ChEBI" id="CHEBI:58405"/>
        <dbReference type="ChEBI" id="CHEBI:60033"/>
        <dbReference type="ChEBI" id="CHEBI:78435"/>
        <dbReference type="EC" id="2.4.99.28"/>
    </reaction>
</comment>
<evidence type="ECO:0000259" key="17">
    <source>
        <dbReference type="Pfam" id="PF00912"/>
    </source>
</evidence>
<dbReference type="RefSeq" id="WP_239122160.1">
    <property type="nucleotide sequence ID" value="NZ_BONT01000048.1"/>
</dbReference>
<dbReference type="SUPFAM" id="SSF53955">
    <property type="entry name" value="Lysozyme-like"/>
    <property type="match status" value="1"/>
</dbReference>
<feature type="domain" description="Glycosyl transferase family 51" evidence="17">
    <location>
        <begin position="81"/>
        <end position="263"/>
    </location>
</feature>
<keyword evidence="15" id="KW-0472">Membrane</keyword>
<evidence type="ECO:0000313" key="18">
    <source>
        <dbReference type="EMBL" id="MBB6038079.1"/>
    </source>
</evidence>
<gene>
    <name evidence="18" type="ORF">HNR73_005959</name>
</gene>
<dbReference type="GO" id="GO:0009252">
    <property type="term" value="P:peptidoglycan biosynthetic process"/>
    <property type="evidence" value="ECO:0007669"/>
    <property type="project" value="UniProtKB-KW"/>
</dbReference>
<dbReference type="AlphaFoldDB" id="A0A841G065"/>
<dbReference type="InterPro" id="IPR050396">
    <property type="entry name" value="Glycosyltr_51/Transpeptidase"/>
</dbReference>
<evidence type="ECO:0000256" key="13">
    <source>
        <dbReference type="ARBA" id="ARBA00049902"/>
    </source>
</evidence>
<keyword evidence="7" id="KW-0378">Hydrolase</keyword>
<keyword evidence="15" id="KW-1133">Transmembrane helix</keyword>
<dbReference type="SUPFAM" id="SSF56601">
    <property type="entry name" value="beta-lactamase/transpeptidase-like"/>
    <property type="match status" value="1"/>
</dbReference>
<dbReference type="FunFam" id="1.10.3810.10:FF:000001">
    <property type="entry name" value="Penicillin-binding protein 1A"/>
    <property type="match status" value="1"/>
</dbReference>
<feature type="transmembrane region" description="Helical" evidence="15">
    <location>
        <begin position="20"/>
        <end position="44"/>
    </location>
</feature>
<evidence type="ECO:0000256" key="14">
    <source>
        <dbReference type="SAM" id="MobiDB-lite"/>
    </source>
</evidence>
<keyword evidence="4" id="KW-0645">Protease</keyword>
<evidence type="ECO:0000256" key="11">
    <source>
        <dbReference type="ARBA" id="ARBA00023316"/>
    </source>
</evidence>
<protein>
    <submittedName>
        <fullName evidence="18">Membrane peptidoglycan carboxypeptidase</fullName>
    </submittedName>
</protein>
<dbReference type="GO" id="GO:0008955">
    <property type="term" value="F:peptidoglycan glycosyltransferase activity"/>
    <property type="evidence" value="ECO:0007669"/>
    <property type="project" value="UniProtKB-EC"/>
</dbReference>
<comment type="catalytic activity">
    <reaction evidence="12">
        <text>Preferential cleavage: (Ac)2-L-Lys-D-Ala-|-D-Ala. Also transpeptidation of peptidyl-alanyl moieties that are N-acyl substituents of D-alanine.</text>
        <dbReference type="EC" id="3.4.16.4"/>
    </reaction>
</comment>
<keyword evidence="5" id="KW-0328">Glycosyltransferase</keyword>
<keyword evidence="11" id="KW-0961">Cell wall biogenesis/degradation</keyword>